<dbReference type="Pfam" id="PF21304">
    <property type="entry name" value="T3S_SPI-1_N0"/>
    <property type="match status" value="1"/>
</dbReference>
<evidence type="ECO:0000313" key="3">
    <source>
        <dbReference type="EMBL" id="MBB3980168.1"/>
    </source>
</evidence>
<keyword evidence="4" id="KW-1185">Reference proteome</keyword>
<dbReference type="InterPro" id="IPR050810">
    <property type="entry name" value="Bact_Secretion_Sys_Channel"/>
</dbReference>
<dbReference type="InterPro" id="IPR038591">
    <property type="entry name" value="NolW-like_sf"/>
</dbReference>
<feature type="compositionally biased region" description="Basic and acidic residues" evidence="1">
    <location>
        <begin position="212"/>
        <end position="227"/>
    </location>
</feature>
<dbReference type="Proteomes" id="UP000574761">
    <property type="component" value="Unassembled WGS sequence"/>
</dbReference>
<dbReference type="PANTHER" id="PTHR30332">
    <property type="entry name" value="PROBABLE GENERAL SECRETION PATHWAY PROTEIN D"/>
    <property type="match status" value="1"/>
</dbReference>
<gene>
    <name evidence="3" type="ORF">GGQ64_005420</name>
</gene>
<name>A0A7W6DBH4_9HYPH</name>
<dbReference type="PANTHER" id="PTHR30332:SF5">
    <property type="entry name" value="SPI-1 TYPE 3 SECRETION SYSTEM SECRETIN"/>
    <property type="match status" value="1"/>
</dbReference>
<sequence length="227" mass="24474">MKATVAGFRSGARLLIAAGALATLPVIMPIPAMAATPAWFASPYNYVVLDQDVRVALTEFGRNLGLPVVLSDAVTGRVRGRIEAKTAGEFMDRLTDTNGLTWYFDGSVLHVSADKEFVTRVIDAGRLRGDVVASEMRELGLADERFSLRAARNGNVITVSGPPAYINVVGQLVERMQPEPVVIGDDPRVRVFRGGVMTEVVSAGPADNHQSGSDRENADRKERVARP</sequence>
<dbReference type="EMBL" id="JACIEE010000016">
    <property type="protein sequence ID" value="MBB3980168.1"/>
    <property type="molecule type" value="Genomic_DNA"/>
</dbReference>
<dbReference type="AlphaFoldDB" id="A0A7W6DBH4"/>
<organism evidence="3 4">
    <name type="scientific">Mycoplana azooxidifex</name>
    <dbReference type="NCBI Taxonomy" id="1636188"/>
    <lineage>
        <taxon>Bacteria</taxon>
        <taxon>Pseudomonadati</taxon>
        <taxon>Pseudomonadota</taxon>
        <taxon>Alphaproteobacteria</taxon>
        <taxon>Hyphomicrobiales</taxon>
        <taxon>Rhizobiaceae</taxon>
        <taxon>Mycoplana</taxon>
    </lineage>
</organism>
<dbReference type="InterPro" id="IPR049034">
    <property type="entry name" value="T3S_SPI-1_N0"/>
</dbReference>
<dbReference type="RefSeq" id="WP_183808318.1">
    <property type="nucleotide sequence ID" value="NZ_JACIEE010000016.1"/>
</dbReference>
<protein>
    <submittedName>
        <fullName evidence="3">Type III secretion protein C</fullName>
    </submittedName>
</protein>
<evidence type="ECO:0000313" key="4">
    <source>
        <dbReference type="Proteomes" id="UP000574761"/>
    </source>
</evidence>
<evidence type="ECO:0000256" key="1">
    <source>
        <dbReference type="SAM" id="MobiDB-lite"/>
    </source>
</evidence>
<comment type="caution">
    <text evidence="3">The sequence shown here is derived from an EMBL/GenBank/DDBJ whole genome shotgun (WGS) entry which is preliminary data.</text>
</comment>
<evidence type="ECO:0000259" key="2">
    <source>
        <dbReference type="Pfam" id="PF21304"/>
    </source>
</evidence>
<dbReference type="Gene3D" id="3.30.1370.120">
    <property type="match status" value="1"/>
</dbReference>
<feature type="region of interest" description="Disordered" evidence="1">
    <location>
        <begin position="202"/>
        <end position="227"/>
    </location>
</feature>
<feature type="domain" description="SPI-1 type 3 secretion system secretin N0" evidence="2">
    <location>
        <begin position="46"/>
        <end position="111"/>
    </location>
</feature>
<dbReference type="GO" id="GO:0015627">
    <property type="term" value="C:type II protein secretion system complex"/>
    <property type="evidence" value="ECO:0007669"/>
    <property type="project" value="TreeGrafter"/>
</dbReference>
<dbReference type="Gene3D" id="3.55.50.30">
    <property type="match status" value="1"/>
</dbReference>
<reference evidence="3 4" key="1">
    <citation type="submission" date="2020-08" db="EMBL/GenBank/DDBJ databases">
        <title>Genomic Encyclopedia of Type Strains, Phase IV (KMG-IV): sequencing the most valuable type-strain genomes for metagenomic binning, comparative biology and taxonomic classification.</title>
        <authorList>
            <person name="Goeker M."/>
        </authorList>
    </citation>
    <scope>NUCLEOTIDE SEQUENCE [LARGE SCALE GENOMIC DNA]</scope>
    <source>
        <strain evidence="3 4">DSM 100211</strain>
    </source>
</reference>
<dbReference type="GO" id="GO:0009306">
    <property type="term" value="P:protein secretion"/>
    <property type="evidence" value="ECO:0007669"/>
    <property type="project" value="TreeGrafter"/>
</dbReference>
<accession>A0A7W6DBH4</accession>
<proteinExistence type="predicted"/>